<dbReference type="InterPro" id="IPR032675">
    <property type="entry name" value="LRR_dom_sf"/>
</dbReference>
<feature type="compositionally biased region" description="Basic and acidic residues" evidence="3">
    <location>
        <begin position="602"/>
        <end position="618"/>
    </location>
</feature>
<dbReference type="Proteomes" id="UP000245845">
    <property type="component" value="Unassembled WGS sequence"/>
</dbReference>
<keyword evidence="4" id="KW-0812">Transmembrane</keyword>
<feature type="chain" id="PRO_5043162198" evidence="5">
    <location>
        <begin position="30"/>
        <end position="666"/>
    </location>
</feature>
<evidence type="ECO:0000256" key="5">
    <source>
        <dbReference type="SAM" id="SignalP"/>
    </source>
</evidence>
<evidence type="ECO:0000313" key="7">
    <source>
        <dbReference type="Proteomes" id="UP000245845"/>
    </source>
</evidence>
<keyword evidence="7" id="KW-1185">Reference proteome</keyword>
<dbReference type="RefSeq" id="WP_109733226.1">
    <property type="nucleotide sequence ID" value="NZ_BAAACK010000022.1"/>
</dbReference>
<feature type="region of interest" description="Disordered" evidence="3">
    <location>
        <begin position="37"/>
        <end position="56"/>
    </location>
</feature>
<dbReference type="OrthoDB" id="2068450at2"/>
<dbReference type="EMBL" id="QGDL01000016">
    <property type="protein sequence ID" value="PWJ22836.1"/>
    <property type="molecule type" value="Genomic_DNA"/>
</dbReference>
<name>A0A2Y9BKI8_9FIRM</name>
<evidence type="ECO:0000313" key="6">
    <source>
        <dbReference type="EMBL" id="PWJ22836.1"/>
    </source>
</evidence>
<dbReference type="GO" id="GO:0035591">
    <property type="term" value="F:signaling adaptor activity"/>
    <property type="evidence" value="ECO:0007669"/>
    <property type="project" value="TreeGrafter"/>
</dbReference>
<dbReference type="AlphaFoldDB" id="A0A2Y9BKI8"/>
<reference evidence="6 7" key="1">
    <citation type="submission" date="2018-05" db="EMBL/GenBank/DDBJ databases">
        <title>The Hungate 1000. A catalogue of reference genomes from the rumen microbiome.</title>
        <authorList>
            <person name="Kelly W."/>
        </authorList>
    </citation>
    <scope>NUCLEOTIDE SEQUENCE [LARGE SCALE GENOMIC DNA]</scope>
    <source>
        <strain evidence="6 7">NLAE-zl-C242</strain>
    </source>
</reference>
<keyword evidence="5" id="KW-0732">Signal</keyword>
<feature type="signal peptide" evidence="5">
    <location>
        <begin position="1"/>
        <end position="29"/>
    </location>
</feature>
<evidence type="ECO:0000256" key="2">
    <source>
        <dbReference type="ARBA" id="ARBA00022737"/>
    </source>
</evidence>
<feature type="transmembrane region" description="Helical" evidence="4">
    <location>
        <begin position="639"/>
        <end position="657"/>
    </location>
</feature>
<dbReference type="Gene3D" id="3.80.10.10">
    <property type="entry name" value="Ribonuclease Inhibitor"/>
    <property type="match status" value="1"/>
</dbReference>
<keyword evidence="2" id="KW-0677">Repeat</keyword>
<dbReference type="PANTHER" id="PTHR47566:SF1">
    <property type="entry name" value="PROTEIN NUD1"/>
    <property type="match status" value="1"/>
</dbReference>
<feature type="compositionally biased region" description="Low complexity" evidence="3">
    <location>
        <begin position="619"/>
        <end position="630"/>
    </location>
</feature>
<keyword evidence="1" id="KW-0433">Leucine-rich repeat</keyword>
<dbReference type="InterPro" id="IPR052574">
    <property type="entry name" value="CDIRP"/>
</dbReference>
<accession>A0A2Y9BKI8</accession>
<sequence length="666" mass="73209">MKNRKRMRAVLMAAVLIITAVNSPAVVYAQEVSPPVVTQEGSQENGVEETTPDLASSSIGQLSTGNVEITEQNFPDAAFREYVKKFDKNPKDDVLSADEIKKVTDISVAYNKNIYDLTGIENFTSLKYLICNDTGIISLDVSHFPELLYLTCNNTKIKELKVDKNIKLTNLYCYNTGIDAIDVCNNEELLLLNCEITNVAKVDVSNNEKLVRLFCGRTAVTDINVSGNKYLRELGCNNTGISNLDVSNNTKLEILTCYNTPLTWLNIGNNDNLNAKLINPILPATIDVTGNSFDITSKIPGIDLDKVEMIQGGKLEGNTVTLDNAQFFMYEYACGTSAEGPEVLTVKVNLNITKLDRSVEITKKLDKIYDGTEVSLSKNDVSISGSTGDVQFVYEEYKGDVWNLITENPKNAGTYRVTAQLKEDTFNNGASSEPEIFTISQIANSWISAPAIKGWTYGEKANAPSGSAKYGDVIFTYSDSENGNFTDKVPDKAGTWYLKASVEETQNYAPLKDIREFKVSQAANSWISAPAIKGWTYGEKANTPSGSAKYGDVIFTYSDSKNGNFTDKVPDKAGTFYMKASVEETMNYMGLEEIKKFTIAKKSEPKKEGMPKNDDSKKNSSTGKSVKSVKTGDISDTGMLVNLSALSLAIAGIFICMKRKKNMKDK</sequence>
<dbReference type="SUPFAM" id="SSF52058">
    <property type="entry name" value="L domain-like"/>
    <property type="match status" value="1"/>
</dbReference>
<protein>
    <submittedName>
        <fullName evidence="6">Uncharacterized protein</fullName>
    </submittedName>
</protein>
<organism evidence="6 7">
    <name type="scientific">Faecalicatena orotica</name>
    <dbReference type="NCBI Taxonomy" id="1544"/>
    <lineage>
        <taxon>Bacteria</taxon>
        <taxon>Bacillati</taxon>
        <taxon>Bacillota</taxon>
        <taxon>Clostridia</taxon>
        <taxon>Lachnospirales</taxon>
        <taxon>Lachnospiraceae</taxon>
        <taxon>Faecalicatena</taxon>
    </lineage>
</organism>
<evidence type="ECO:0000256" key="3">
    <source>
        <dbReference type="SAM" id="MobiDB-lite"/>
    </source>
</evidence>
<comment type="caution">
    <text evidence="6">The sequence shown here is derived from an EMBL/GenBank/DDBJ whole genome shotgun (WGS) entry which is preliminary data.</text>
</comment>
<dbReference type="PANTHER" id="PTHR47566">
    <property type="match status" value="1"/>
</dbReference>
<gene>
    <name evidence="6" type="ORF">A8806_11611</name>
</gene>
<evidence type="ECO:0000256" key="1">
    <source>
        <dbReference type="ARBA" id="ARBA00022614"/>
    </source>
</evidence>
<keyword evidence="4" id="KW-0472">Membrane</keyword>
<proteinExistence type="predicted"/>
<evidence type="ECO:0000256" key="4">
    <source>
        <dbReference type="SAM" id="Phobius"/>
    </source>
</evidence>
<feature type="region of interest" description="Disordered" evidence="3">
    <location>
        <begin position="602"/>
        <end position="630"/>
    </location>
</feature>
<keyword evidence="4" id="KW-1133">Transmembrane helix</keyword>